<feature type="chain" id="PRO_5020021137" evidence="1">
    <location>
        <begin position="20"/>
        <end position="327"/>
    </location>
</feature>
<feature type="signal peptide" evidence="1">
    <location>
        <begin position="1"/>
        <end position="19"/>
    </location>
</feature>
<dbReference type="AlphaFoldDB" id="A0A4D5R9H7"/>
<dbReference type="EMBL" id="GGNE01000288">
    <property type="protein sequence ID" value="MIC88829.1"/>
    <property type="molecule type" value="Transcribed_RNA"/>
</dbReference>
<gene>
    <name evidence="2" type="primary">Scol-BPFTx</name>
</gene>
<evidence type="ECO:0000256" key="1">
    <source>
        <dbReference type="SAM" id="SignalP"/>
    </source>
</evidence>
<dbReference type="SUPFAM" id="SSF56973">
    <property type="entry name" value="Aerolisin/ETX pore-forming domain"/>
    <property type="match status" value="1"/>
</dbReference>
<protein>
    <submittedName>
        <fullName evidence="2">Scol-BPFTx</fullName>
    </submittedName>
</protein>
<name>A0A4D5R9H7_SCOVI</name>
<sequence>MFEMYFIFIVTALLATVNGGTIYYDYYKEECEQGYTRAFKLSEPRDYFIIGNCHTVATLQICLRSFISTVDPKLDTVNFDEFAKKYVNCIADDLQYTKYNKLNQPLKWIDLDGTKTELQAPLYKGMHLKALIKNFKYRDLERNLQETPDVLFTRWYHSNSTSKGSSKMSQEQQRTFTRIKTQSHAVETSLEIEWDYFITGSIQAEYSYEKETGNKIETTKKFKLEDTISTPVNSKVKILWMLNNIDVTQEWTADMRISGWIAFKYEIGGDIWFVPVGDMGFYFNEFFTRIDSNTLQFNATGVESATKSVDAQVSTWQLGIGETIPCA</sequence>
<organism evidence="2">
    <name type="scientific">Scolopendra viridis</name>
    <name type="common">Giant centipede</name>
    <dbReference type="NCBI Taxonomy" id="118503"/>
    <lineage>
        <taxon>Eukaryota</taxon>
        <taxon>Metazoa</taxon>
        <taxon>Ecdysozoa</taxon>
        <taxon>Arthropoda</taxon>
        <taxon>Myriapoda</taxon>
        <taxon>Chilopoda</taxon>
        <taxon>Pleurostigmophora</taxon>
        <taxon>Scolopendromorpha</taxon>
        <taxon>Scolopendridae</taxon>
        <taxon>Scolopendra</taxon>
    </lineage>
</organism>
<reference evidence="2" key="1">
    <citation type="journal article" date="2018" name="Toxicon">
        <title>Venom-gland transcriptomics and venom proteomics of the giant Florida blue centipede, Scolopendra viridis.</title>
        <authorList>
            <person name="Ward M.J."/>
            <person name="Rokyta D.R."/>
        </authorList>
    </citation>
    <scope>NUCLEOTIDE SEQUENCE</scope>
    <source>
        <tissue evidence="2">Venom gland</tissue>
    </source>
</reference>
<evidence type="ECO:0000313" key="2">
    <source>
        <dbReference type="EMBL" id="MIC88829.1"/>
    </source>
</evidence>
<accession>A0A4D5R9H7</accession>
<keyword evidence="1" id="KW-0732">Signal</keyword>
<dbReference type="Gene3D" id="2.170.15.10">
    <property type="entry name" value="Proaerolysin, chain A, domain 3"/>
    <property type="match status" value="1"/>
</dbReference>
<proteinExistence type="predicted"/>